<keyword evidence="2" id="KW-0378">Hydrolase</keyword>
<dbReference type="InterPro" id="IPR036866">
    <property type="entry name" value="RibonucZ/Hydroxyglut_hydro"/>
</dbReference>
<dbReference type="RefSeq" id="WP_117381856.1">
    <property type="nucleotide sequence ID" value="NZ_QWDE01000001.1"/>
</dbReference>
<sequence length="316" mass="34591">MKNVLAADGPKTDHFEVAKGVWGLKTVFVNLYMIAINKNDWVLVDAGLKGSADKILTMANELFGNNPPKAIILTHGHFDHVGNIETLLKNWDVPVFVHPLELPYVTGGSAYPPPDPTSGGGLMSLLSVTYPYKSINLGNRVHQLDSGEHLPFLTDWKYIHTPGHAPGHISLFREKDRLLISGDAFVSTRQESAFAVATQKKVISGPPRYFTYNWPAAKKTVLKLRELAPAIAATGHGKPMYGEELIKGLDELIDNFDADAVPSNGRYVHKPAKANRKGVQYVPEKSINQLLVASILLVSGSVAFIVARKLIKNSLL</sequence>
<dbReference type="AlphaFoldDB" id="A0A3E2NVB1"/>
<dbReference type="InterPro" id="IPR001279">
    <property type="entry name" value="Metallo-B-lactamas"/>
</dbReference>
<dbReference type="SMART" id="SM00849">
    <property type="entry name" value="Lactamase_B"/>
    <property type="match status" value="1"/>
</dbReference>
<dbReference type="CDD" id="cd07721">
    <property type="entry name" value="yflN-like_MBL-fold"/>
    <property type="match status" value="1"/>
</dbReference>
<comment type="caution">
    <text evidence="2">The sequence shown here is derived from an EMBL/GenBank/DDBJ whole genome shotgun (WGS) entry which is preliminary data.</text>
</comment>
<evidence type="ECO:0000259" key="1">
    <source>
        <dbReference type="SMART" id="SM00849"/>
    </source>
</evidence>
<reference evidence="2 3" key="1">
    <citation type="submission" date="2018-08" db="EMBL/GenBank/DDBJ databases">
        <title>Mucilaginibacter terrae sp. nov., isolated from manganese diggings.</title>
        <authorList>
            <person name="Huang Y."/>
            <person name="Zhou Z."/>
        </authorList>
    </citation>
    <scope>NUCLEOTIDE SEQUENCE [LARGE SCALE GENOMIC DNA]</scope>
    <source>
        <strain evidence="2 3">ZH6</strain>
    </source>
</reference>
<dbReference type="PANTHER" id="PTHR42951:SF17">
    <property type="entry name" value="METALLO-BETA-LACTAMASE DOMAIN-CONTAINING PROTEIN"/>
    <property type="match status" value="1"/>
</dbReference>
<keyword evidence="3" id="KW-1185">Reference proteome</keyword>
<dbReference type="InterPro" id="IPR050855">
    <property type="entry name" value="NDM-1-like"/>
</dbReference>
<dbReference type="SUPFAM" id="SSF56281">
    <property type="entry name" value="Metallo-hydrolase/oxidoreductase"/>
    <property type="match status" value="1"/>
</dbReference>
<feature type="domain" description="Metallo-beta-lactamase" evidence="1">
    <location>
        <begin position="28"/>
        <end position="236"/>
    </location>
</feature>
<dbReference type="PANTHER" id="PTHR42951">
    <property type="entry name" value="METALLO-BETA-LACTAMASE DOMAIN-CONTAINING"/>
    <property type="match status" value="1"/>
</dbReference>
<organism evidence="2 3">
    <name type="scientific">Mucilaginibacter terrenus</name>
    <dbReference type="NCBI Taxonomy" id="2482727"/>
    <lineage>
        <taxon>Bacteria</taxon>
        <taxon>Pseudomonadati</taxon>
        <taxon>Bacteroidota</taxon>
        <taxon>Sphingobacteriia</taxon>
        <taxon>Sphingobacteriales</taxon>
        <taxon>Sphingobacteriaceae</taxon>
        <taxon>Mucilaginibacter</taxon>
    </lineage>
</organism>
<proteinExistence type="predicted"/>
<accession>A0A3E2NVB1</accession>
<dbReference type="Proteomes" id="UP000260823">
    <property type="component" value="Unassembled WGS sequence"/>
</dbReference>
<dbReference type="EMBL" id="QWDE01000001">
    <property type="protein sequence ID" value="RFZ84954.1"/>
    <property type="molecule type" value="Genomic_DNA"/>
</dbReference>
<dbReference type="GO" id="GO:0016787">
    <property type="term" value="F:hydrolase activity"/>
    <property type="evidence" value="ECO:0007669"/>
    <property type="project" value="UniProtKB-KW"/>
</dbReference>
<evidence type="ECO:0000313" key="2">
    <source>
        <dbReference type="EMBL" id="RFZ84954.1"/>
    </source>
</evidence>
<evidence type="ECO:0000313" key="3">
    <source>
        <dbReference type="Proteomes" id="UP000260823"/>
    </source>
</evidence>
<protein>
    <submittedName>
        <fullName evidence="2">MBL fold metallo-hydrolase</fullName>
    </submittedName>
</protein>
<dbReference type="Gene3D" id="3.60.15.10">
    <property type="entry name" value="Ribonuclease Z/Hydroxyacylglutathione hydrolase-like"/>
    <property type="match status" value="1"/>
</dbReference>
<gene>
    <name evidence="2" type="ORF">DYU05_04935</name>
</gene>
<name>A0A3E2NVB1_9SPHI</name>
<dbReference type="Pfam" id="PF00753">
    <property type="entry name" value="Lactamase_B"/>
    <property type="match status" value="1"/>
</dbReference>
<dbReference type="OrthoDB" id="9802248at2"/>